<dbReference type="PROSITE" id="PS51819">
    <property type="entry name" value="VOC"/>
    <property type="match status" value="1"/>
</dbReference>
<dbReference type="InterPro" id="IPR004360">
    <property type="entry name" value="Glyas_Fos-R_dOase_dom"/>
</dbReference>
<accession>A0A2A4B132</accession>
<dbReference type="Proteomes" id="UP000218366">
    <property type="component" value="Unassembled WGS sequence"/>
</dbReference>
<dbReference type="InterPro" id="IPR018146">
    <property type="entry name" value="Glyoxalase_1_CS"/>
</dbReference>
<dbReference type="InterPro" id="IPR029068">
    <property type="entry name" value="Glyas_Bleomycin-R_OHBP_Dase"/>
</dbReference>
<evidence type="ECO:0000259" key="3">
    <source>
        <dbReference type="PROSITE" id="PS51819"/>
    </source>
</evidence>
<dbReference type="GO" id="GO:0046872">
    <property type="term" value="F:metal ion binding"/>
    <property type="evidence" value="ECO:0007669"/>
    <property type="project" value="UniProtKB-KW"/>
</dbReference>
<reference evidence="4 5" key="1">
    <citation type="submission" date="2017-09" db="EMBL/GenBank/DDBJ databases">
        <title>Sphingomonas spermidinifaciens 9NM-10, whole genome shotgun sequence.</title>
        <authorList>
            <person name="Feng G."/>
            <person name="Zhu H."/>
        </authorList>
    </citation>
    <scope>NUCLEOTIDE SEQUENCE [LARGE SCALE GENOMIC DNA]</scope>
    <source>
        <strain evidence="4 5">9NM-10</strain>
    </source>
</reference>
<evidence type="ECO:0000256" key="2">
    <source>
        <dbReference type="SAM" id="SignalP"/>
    </source>
</evidence>
<dbReference type="Pfam" id="PF00903">
    <property type="entry name" value="Glyoxalase"/>
    <property type="match status" value="1"/>
</dbReference>
<keyword evidence="2" id="KW-0732">Signal</keyword>
<dbReference type="OrthoDB" id="5243302at2"/>
<evidence type="ECO:0000313" key="5">
    <source>
        <dbReference type="Proteomes" id="UP000218366"/>
    </source>
</evidence>
<dbReference type="SUPFAM" id="SSF54593">
    <property type="entry name" value="Glyoxalase/Bleomycin resistance protein/Dihydroxybiphenyl dioxygenase"/>
    <property type="match status" value="1"/>
</dbReference>
<dbReference type="PANTHER" id="PTHR21366">
    <property type="entry name" value="GLYOXALASE FAMILY PROTEIN"/>
    <property type="match status" value="1"/>
</dbReference>
<proteinExistence type="predicted"/>
<feature type="signal peptide" evidence="2">
    <location>
        <begin position="1"/>
        <end position="19"/>
    </location>
</feature>
<name>A0A2A4B132_9SPHN</name>
<comment type="caution">
    <text evidence="4">The sequence shown here is derived from an EMBL/GenBank/DDBJ whole genome shotgun (WGS) entry which is preliminary data.</text>
</comment>
<dbReference type="InterPro" id="IPR037523">
    <property type="entry name" value="VOC_core"/>
</dbReference>
<evidence type="ECO:0000313" key="4">
    <source>
        <dbReference type="EMBL" id="PCD01757.1"/>
    </source>
</evidence>
<feature type="chain" id="PRO_5012833494" evidence="2">
    <location>
        <begin position="20"/>
        <end position="153"/>
    </location>
</feature>
<keyword evidence="1" id="KW-0479">Metal-binding</keyword>
<dbReference type="Gene3D" id="3.10.180.10">
    <property type="entry name" value="2,3-Dihydroxybiphenyl 1,2-Dioxygenase, domain 1"/>
    <property type="match status" value="1"/>
</dbReference>
<evidence type="ECO:0000256" key="1">
    <source>
        <dbReference type="ARBA" id="ARBA00022723"/>
    </source>
</evidence>
<dbReference type="EMBL" id="NWMW01000003">
    <property type="protein sequence ID" value="PCD01757.1"/>
    <property type="molecule type" value="Genomic_DNA"/>
</dbReference>
<dbReference type="InterPro" id="IPR050383">
    <property type="entry name" value="GlyoxalaseI/FosfomycinResist"/>
</dbReference>
<protein>
    <submittedName>
        <fullName evidence="4">Glyoxalase</fullName>
    </submittedName>
</protein>
<feature type="domain" description="VOC" evidence="3">
    <location>
        <begin position="29"/>
        <end position="149"/>
    </location>
</feature>
<dbReference type="PROSITE" id="PS00934">
    <property type="entry name" value="GLYOXALASE_I_1"/>
    <property type="match status" value="1"/>
</dbReference>
<keyword evidence="5" id="KW-1185">Reference proteome</keyword>
<dbReference type="RefSeq" id="WP_096344501.1">
    <property type="nucleotide sequence ID" value="NZ_NWMW01000003.1"/>
</dbReference>
<dbReference type="AlphaFoldDB" id="A0A2A4B132"/>
<dbReference type="PANTHER" id="PTHR21366:SF14">
    <property type="entry name" value="GLYOXALASE DOMAIN-CONTAINING PROTEIN 5"/>
    <property type="match status" value="1"/>
</dbReference>
<gene>
    <name evidence="4" type="ORF">COC42_16765</name>
</gene>
<organism evidence="4 5">
    <name type="scientific">Sphingomonas spermidinifaciens</name>
    <dbReference type="NCBI Taxonomy" id="1141889"/>
    <lineage>
        <taxon>Bacteria</taxon>
        <taxon>Pseudomonadati</taxon>
        <taxon>Pseudomonadota</taxon>
        <taxon>Alphaproteobacteria</taxon>
        <taxon>Sphingomonadales</taxon>
        <taxon>Sphingomonadaceae</taxon>
        <taxon>Sphingomonas</taxon>
    </lineage>
</organism>
<dbReference type="GO" id="GO:0004462">
    <property type="term" value="F:lactoylglutathione lyase activity"/>
    <property type="evidence" value="ECO:0007669"/>
    <property type="project" value="InterPro"/>
</dbReference>
<sequence>MIIHKLVLAALVLTPPALAQDRPVPVAARGDHVAISVSDLDRSADFYTRVFGFPELKAPVRNRRWLDLGGGFAMHLIPDRTAPVGVDRGNHLAFAVADFDGFVAMLVRDGIPFTDFEDKPSTIQRLRTDGVRQVYIRDPDGHRIEVNDAARQR</sequence>